<comment type="caution">
    <text evidence="20">The sequence shown here is derived from an EMBL/GenBank/DDBJ whole genome shotgun (WGS) entry which is preliminary data.</text>
</comment>
<protein>
    <recommendedName>
        <fullName evidence="16">Adenosylcobinamide kinase</fullName>
        <ecNumber evidence="8">2.7.1.156</ecNumber>
        <ecNumber evidence="9">2.7.7.62</ecNumber>
    </recommendedName>
    <alternativeName>
        <fullName evidence="17">Adenosylcobinamide-phosphate guanylyltransferase</fullName>
    </alternativeName>
</protein>
<evidence type="ECO:0000256" key="9">
    <source>
        <dbReference type="ARBA" id="ARBA00012523"/>
    </source>
</evidence>
<dbReference type="Proteomes" id="UP000268829">
    <property type="component" value="Unassembled WGS sequence"/>
</dbReference>
<comment type="similarity">
    <text evidence="7">Belongs to the CobU/CobP family.</text>
</comment>
<evidence type="ECO:0000256" key="11">
    <source>
        <dbReference type="ARBA" id="ARBA00022679"/>
    </source>
</evidence>
<feature type="binding site" evidence="19">
    <location>
        <begin position="32"/>
        <end position="34"/>
    </location>
    <ligand>
        <name>GTP</name>
        <dbReference type="ChEBI" id="CHEBI:37565"/>
    </ligand>
</feature>
<evidence type="ECO:0000256" key="10">
    <source>
        <dbReference type="ARBA" id="ARBA00022573"/>
    </source>
</evidence>
<gene>
    <name evidence="20" type="ORF">EDM57_19445</name>
</gene>
<evidence type="ECO:0000256" key="17">
    <source>
        <dbReference type="ARBA" id="ARBA00030571"/>
    </source>
</evidence>
<sequence length="188" mass="21125">MIVLVTGGARSGKSTFAEKYAAHLGQAGVYIATAQAFDEELQERVARHRERRQQSAFCWETIEEPHALADVIRSLGQRDELAQKQAVIVVDCLIVWLTNWLIQYEQERAFERTLAQVDELVAAVQDFPGTILFVTNEVGDGLVPEYPLGRMFRDLAGLMNQRMAAVADQVFLLTAGIPLEIKSRAFRF</sequence>
<evidence type="ECO:0000256" key="16">
    <source>
        <dbReference type="ARBA" id="ARBA00029570"/>
    </source>
</evidence>
<evidence type="ECO:0000256" key="15">
    <source>
        <dbReference type="ARBA" id="ARBA00023134"/>
    </source>
</evidence>
<evidence type="ECO:0000256" key="4">
    <source>
        <dbReference type="ARBA" id="ARBA00003889"/>
    </source>
</evidence>
<comment type="catalytic activity">
    <reaction evidence="1">
        <text>adenosylcob(III)inamide + ATP = adenosylcob(III)inamide phosphate + ADP + H(+)</text>
        <dbReference type="Rhea" id="RHEA:15769"/>
        <dbReference type="ChEBI" id="CHEBI:2480"/>
        <dbReference type="ChEBI" id="CHEBI:15378"/>
        <dbReference type="ChEBI" id="CHEBI:30616"/>
        <dbReference type="ChEBI" id="CHEBI:58502"/>
        <dbReference type="ChEBI" id="CHEBI:456216"/>
        <dbReference type="EC" id="2.7.1.156"/>
    </reaction>
</comment>
<dbReference type="Pfam" id="PF02283">
    <property type="entry name" value="CobU"/>
    <property type="match status" value="1"/>
</dbReference>
<dbReference type="PIRSF" id="PIRSF006135">
    <property type="entry name" value="CobU"/>
    <property type="match status" value="1"/>
</dbReference>
<evidence type="ECO:0000256" key="2">
    <source>
        <dbReference type="ARBA" id="ARBA00000711"/>
    </source>
</evidence>
<evidence type="ECO:0000256" key="12">
    <source>
        <dbReference type="ARBA" id="ARBA00022741"/>
    </source>
</evidence>
<dbReference type="SUPFAM" id="SSF52540">
    <property type="entry name" value="P-loop containing nucleoside triphosphate hydrolases"/>
    <property type="match status" value="1"/>
</dbReference>
<name>A0A3M8AQY4_9BACL</name>
<accession>A0A3M8AQY4</accession>
<reference evidence="20 21" key="1">
    <citation type="submission" date="2018-10" db="EMBL/GenBank/DDBJ databases">
        <title>Phylogenomics of Brevibacillus.</title>
        <authorList>
            <person name="Dunlap C."/>
        </authorList>
    </citation>
    <scope>NUCLEOTIDE SEQUENCE [LARGE SCALE GENOMIC DNA]</scope>
    <source>
        <strain evidence="20 21">DSM 100115</strain>
    </source>
</reference>
<evidence type="ECO:0000256" key="7">
    <source>
        <dbReference type="ARBA" id="ARBA00007490"/>
    </source>
</evidence>
<keyword evidence="10" id="KW-0169">Cobalamin biosynthesis</keyword>
<dbReference type="RefSeq" id="WP_122906352.1">
    <property type="nucleotide sequence ID" value="NZ_RHHS01000048.1"/>
</dbReference>
<comment type="pathway">
    <text evidence="6">Cofactor biosynthesis; adenosylcobalamin biosynthesis; adenosylcobalamin from cob(II)yrinate a,c-diamide: step 5/7.</text>
</comment>
<dbReference type="AlphaFoldDB" id="A0A3M8AQY4"/>
<evidence type="ECO:0000313" key="21">
    <source>
        <dbReference type="Proteomes" id="UP000268829"/>
    </source>
</evidence>
<evidence type="ECO:0000256" key="1">
    <source>
        <dbReference type="ARBA" id="ARBA00000312"/>
    </source>
</evidence>
<dbReference type="GO" id="GO:0008820">
    <property type="term" value="F:cobinamide phosphate guanylyltransferase activity"/>
    <property type="evidence" value="ECO:0007669"/>
    <property type="project" value="UniProtKB-EC"/>
</dbReference>
<dbReference type="CDD" id="cd00544">
    <property type="entry name" value="CobU"/>
    <property type="match status" value="1"/>
</dbReference>
<keyword evidence="14" id="KW-0067">ATP-binding</keyword>
<dbReference type="PANTHER" id="PTHR34848:SF1">
    <property type="entry name" value="BIFUNCTIONAL ADENOSYLCOBALAMIN BIOSYNTHESIS PROTEIN COBU"/>
    <property type="match status" value="1"/>
</dbReference>
<feature type="binding site" evidence="19">
    <location>
        <begin position="49"/>
        <end position="52"/>
    </location>
    <ligand>
        <name>GTP</name>
        <dbReference type="ChEBI" id="CHEBI:37565"/>
    </ligand>
</feature>
<evidence type="ECO:0000256" key="13">
    <source>
        <dbReference type="ARBA" id="ARBA00022777"/>
    </source>
</evidence>
<dbReference type="InterPro" id="IPR003203">
    <property type="entry name" value="CobU/CobP"/>
</dbReference>
<dbReference type="GO" id="GO:0009236">
    <property type="term" value="P:cobalamin biosynthetic process"/>
    <property type="evidence" value="ECO:0007669"/>
    <property type="project" value="UniProtKB-UniPathway"/>
</dbReference>
<evidence type="ECO:0000313" key="20">
    <source>
        <dbReference type="EMBL" id="RNB53473.1"/>
    </source>
</evidence>
<keyword evidence="21" id="KW-1185">Reference proteome</keyword>
<keyword evidence="13 20" id="KW-0418">Kinase</keyword>
<keyword evidence="20" id="KW-0548">Nucleotidyltransferase</keyword>
<keyword evidence="11 20" id="KW-0808">Transferase</keyword>
<feature type="binding site" evidence="19">
    <location>
        <begin position="7"/>
        <end position="14"/>
    </location>
    <ligand>
        <name>GTP</name>
        <dbReference type="ChEBI" id="CHEBI:37565"/>
    </ligand>
</feature>
<evidence type="ECO:0000256" key="14">
    <source>
        <dbReference type="ARBA" id="ARBA00022840"/>
    </source>
</evidence>
<feature type="binding site" evidence="19">
    <location>
        <position position="91"/>
    </location>
    <ligand>
        <name>GTP</name>
        <dbReference type="ChEBI" id="CHEBI:37565"/>
    </ligand>
</feature>
<evidence type="ECO:0000256" key="18">
    <source>
        <dbReference type="PIRSR" id="PIRSR006135-1"/>
    </source>
</evidence>
<evidence type="ECO:0000256" key="19">
    <source>
        <dbReference type="PIRSR" id="PIRSR006135-2"/>
    </source>
</evidence>
<dbReference type="PANTHER" id="PTHR34848">
    <property type="match status" value="1"/>
</dbReference>
<evidence type="ECO:0000256" key="8">
    <source>
        <dbReference type="ARBA" id="ARBA00012016"/>
    </source>
</evidence>
<keyword evidence="12 19" id="KW-0547">Nucleotide-binding</keyword>
<comment type="catalytic activity">
    <reaction evidence="3">
        <text>adenosylcob(III)inamide + GTP = adenosylcob(III)inamide phosphate + GDP + H(+)</text>
        <dbReference type="Rhea" id="RHEA:15765"/>
        <dbReference type="ChEBI" id="CHEBI:2480"/>
        <dbReference type="ChEBI" id="CHEBI:15378"/>
        <dbReference type="ChEBI" id="CHEBI:37565"/>
        <dbReference type="ChEBI" id="CHEBI:58189"/>
        <dbReference type="ChEBI" id="CHEBI:58502"/>
        <dbReference type="EC" id="2.7.1.156"/>
    </reaction>
</comment>
<proteinExistence type="inferred from homology"/>
<comment type="function">
    <text evidence="4">Catalyzes ATP-dependent phosphorylation of adenosylcobinamide and addition of GMP to adenosylcobinamide phosphate.</text>
</comment>
<comment type="pathway">
    <text evidence="5">Cofactor biosynthesis; adenosylcobalamin biosynthesis; adenosylcobalamin from cob(II)yrinate a,c-diamide: step 6/7.</text>
</comment>
<dbReference type="UniPathway" id="UPA00148">
    <property type="reaction ID" value="UER00236"/>
</dbReference>
<dbReference type="Gene3D" id="3.40.50.300">
    <property type="entry name" value="P-loop containing nucleotide triphosphate hydrolases"/>
    <property type="match status" value="1"/>
</dbReference>
<keyword evidence="15 19" id="KW-0342">GTP-binding</keyword>
<dbReference type="InterPro" id="IPR027417">
    <property type="entry name" value="P-loop_NTPase"/>
</dbReference>
<comment type="catalytic activity">
    <reaction evidence="2">
        <text>adenosylcob(III)inamide phosphate + GTP + H(+) = adenosylcob(III)inamide-GDP + diphosphate</text>
        <dbReference type="Rhea" id="RHEA:22712"/>
        <dbReference type="ChEBI" id="CHEBI:15378"/>
        <dbReference type="ChEBI" id="CHEBI:33019"/>
        <dbReference type="ChEBI" id="CHEBI:37565"/>
        <dbReference type="ChEBI" id="CHEBI:58502"/>
        <dbReference type="ChEBI" id="CHEBI:60487"/>
        <dbReference type="EC" id="2.7.7.62"/>
    </reaction>
</comment>
<dbReference type="EMBL" id="RHHS01000048">
    <property type="protein sequence ID" value="RNB53473.1"/>
    <property type="molecule type" value="Genomic_DNA"/>
</dbReference>
<evidence type="ECO:0000256" key="5">
    <source>
        <dbReference type="ARBA" id="ARBA00004692"/>
    </source>
</evidence>
<feature type="binding site" evidence="19">
    <location>
        <position position="63"/>
    </location>
    <ligand>
        <name>GTP</name>
        <dbReference type="ChEBI" id="CHEBI:37565"/>
    </ligand>
</feature>
<evidence type="ECO:0000256" key="6">
    <source>
        <dbReference type="ARBA" id="ARBA00005159"/>
    </source>
</evidence>
<dbReference type="GO" id="GO:0005525">
    <property type="term" value="F:GTP binding"/>
    <property type="evidence" value="ECO:0007669"/>
    <property type="project" value="UniProtKB-KW"/>
</dbReference>
<dbReference type="EC" id="2.7.7.62" evidence="9"/>
<dbReference type="OrthoDB" id="9799422at2"/>
<dbReference type="GO" id="GO:0005524">
    <property type="term" value="F:ATP binding"/>
    <property type="evidence" value="ECO:0007669"/>
    <property type="project" value="UniProtKB-KW"/>
</dbReference>
<dbReference type="EC" id="2.7.1.156" evidence="8"/>
<organism evidence="20 21">
    <name type="scientific">Brevibacillus gelatini</name>
    <dbReference type="NCBI Taxonomy" id="1655277"/>
    <lineage>
        <taxon>Bacteria</taxon>
        <taxon>Bacillati</taxon>
        <taxon>Bacillota</taxon>
        <taxon>Bacilli</taxon>
        <taxon>Bacillales</taxon>
        <taxon>Paenibacillaceae</taxon>
        <taxon>Brevibacillus</taxon>
    </lineage>
</organism>
<dbReference type="NCBIfam" id="NF004469">
    <property type="entry name" value="PRK05800.1"/>
    <property type="match status" value="1"/>
</dbReference>
<dbReference type="GO" id="GO:0043752">
    <property type="term" value="F:adenosylcobinamide kinase activity"/>
    <property type="evidence" value="ECO:0007669"/>
    <property type="project" value="UniProtKB-EC"/>
</dbReference>
<feature type="active site" description="GMP-histidine intermediate" evidence="18">
    <location>
        <position position="48"/>
    </location>
</feature>
<evidence type="ECO:0000256" key="3">
    <source>
        <dbReference type="ARBA" id="ARBA00001522"/>
    </source>
</evidence>